<dbReference type="AlphaFoldDB" id="A0A5K7XM57"/>
<keyword evidence="3" id="KW-1185">Reference proteome</keyword>
<evidence type="ECO:0000256" key="1">
    <source>
        <dbReference type="SAM" id="SignalP"/>
    </source>
</evidence>
<feature type="signal peptide" evidence="1">
    <location>
        <begin position="1"/>
        <end position="28"/>
    </location>
</feature>
<gene>
    <name evidence="2" type="ORF">PLANPX_5438</name>
</gene>
<evidence type="ECO:0008006" key="4">
    <source>
        <dbReference type="Google" id="ProtNLM"/>
    </source>
</evidence>
<dbReference type="Proteomes" id="UP000326837">
    <property type="component" value="Chromosome"/>
</dbReference>
<name>A0A5K7XM57_9BACT</name>
<evidence type="ECO:0000313" key="3">
    <source>
        <dbReference type="Proteomes" id="UP000326837"/>
    </source>
</evidence>
<feature type="chain" id="PRO_5024809970" description="Carboxypeptidase regulatory-like domain-containing protein" evidence="1">
    <location>
        <begin position="29"/>
        <end position="153"/>
    </location>
</feature>
<dbReference type="RefSeq" id="WP_152101117.1">
    <property type="nucleotide sequence ID" value="NZ_AP021861.1"/>
</dbReference>
<sequence length="153" mass="15810">MRQFSTSFVYPALMLSALLVGCGGTSNQATVEGIVTLEGAPVPSGSISFVPTSGGTQSYAMSDAAGNYEVYTGREAGLKPGEYSVTIVARERPAVNQTELGGPAPAGAAITPAWYASPETSGLKFTVAPGANEINLELSKQAPAGWREPAKRR</sequence>
<proteinExistence type="predicted"/>
<dbReference type="EMBL" id="AP021861">
    <property type="protein sequence ID" value="BBO35826.1"/>
    <property type="molecule type" value="Genomic_DNA"/>
</dbReference>
<organism evidence="2 3">
    <name type="scientific">Lacipirellula parvula</name>
    <dbReference type="NCBI Taxonomy" id="2650471"/>
    <lineage>
        <taxon>Bacteria</taxon>
        <taxon>Pseudomonadati</taxon>
        <taxon>Planctomycetota</taxon>
        <taxon>Planctomycetia</taxon>
        <taxon>Pirellulales</taxon>
        <taxon>Lacipirellulaceae</taxon>
        <taxon>Lacipirellula</taxon>
    </lineage>
</organism>
<dbReference type="KEGG" id="lpav:PLANPX_5438"/>
<keyword evidence="1" id="KW-0732">Signal</keyword>
<protein>
    <recommendedName>
        <fullName evidence="4">Carboxypeptidase regulatory-like domain-containing protein</fullName>
    </recommendedName>
</protein>
<dbReference type="PROSITE" id="PS51257">
    <property type="entry name" value="PROKAR_LIPOPROTEIN"/>
    <property type="match status" value="1"/>
</dbReference>
<reference evidence="3" key="1">
    <citation type="submission" date="2019-10" db="EMBL/GenBank/DDBJ databases">
        <title>Lacipirellula parvula gen. nov., sp. nov., representing a lineage of planctomycetes widespread in freshwater anoxic habitats, and description of the family Lacipirellulaceae.</title>
        <authorList>
            <person name="Dedysh S.N."/>
            <person name="Kulichevskaya I.S."/>
            <person name="Beletsky A.V."/>
            <person name="Rakitin A.L."/>
            <person name="Mardanov A.V."/>
            <person name="Ivanova A.A."/>
            <person name="Saltykova V.X."/>
            <person name="Rijpstra W.I.C."/>
            <person name="Sinninghe Damste J.S."/>
            <person name="Ravin N.V."/>
        </authorList>
    </citation>
    <scope>NUCLEOTIDE SEQUENCE [LARGE SCALE GENOMIC DNA]</scope>
    <source>
        <strain evidence="3">PX69</strain>
    </source>
</reference>
<accession>A0A5K7XM57</accession>
<evidence type="ECO:0000313" key="2">
    <source>
        <dbReference type="EMBL" id="BBO35826.1"/>
    </source>
</evidence>